<keyword evidence="1" id="KW-0472">Membrane</keyword>
<dbReference type="Proteomes" id="UP000076244">
    <property type="component" value="Chromosome"/>
</dbReference>
<evidence type="ECO:0000313" key="3">
    <source>
        <dbReference type="Proteomes" id="UP000076244"/>
    </source>
</evidence>
<sequence length="100" mass="11667">MFIILKENKNGFILSESLVALMLISITLVLVHDCIQNERQVDKKLANQVLISREMLEGSRRFDEKKDQEMHIGSDTLKYSTRLLVLEGTQHHVIRKIEFE</sequence>
<evidence type="ECO:0000313" key="2">
    <source>
        <dbReference type="EMBL" id="AMV66307.1"/>
    </source>
</evidence>
<feature type="transmembrane region" description="Helical" evidence="1">
    <location>
        <begin position="12"/>
        <end position="31"/>
    </location>
</feature>
<gene>
    <name evidence="2" type="ORF">ADU72_0358</name>
</gene>
<dbReference type="EMBL" id="CP012288">
    <property type="protein sequence ID" value="AMV66307.1"/>
    <property type="molecule type" value="Genomic_DNA"/>
</dbReference>
<evidence type="ECO:0000256" key="1">
    <source>
        <dbReference type="SAM" id="Phobius"/>
    </source>
</evidence>
<reference evidence="2 3" key="1">
    <citation type="journal article" date="2016" name="PLoS ONE">
        <title>The Identification of Novel Diagnostic Marker Genes for the Detection of Beer Spoiling Pediococcus damnosus Strains Using the BlAst Diagnostic Gene findEr.</title>
        <authorList>
            <person name="Behr J."/>
            <person name="Geissler A.J."/>
            <person name="Schmid J."/>
            <person name="Zehe A."/>
            <person name="Vogel R.F."/>
        </authorList>
    </citation>
    <scope>NUCLEOTIDE SEQUENCE [LARGE SCALE GENOMIC DNA]</scope>
    <source>
        <strain evidence="2 3">TMW 2.1535</strain>
    </source>
</reference>
<keyword evidence="1" id="KW-1133">Transmembrane helix</keyword>
<name>A0ABM6A205_9LACO</name>
<evidence type="ECO:0008006" key="4">
    <source>
        <dbReference type="Google" id="ProtNLM"/>
    </source>
</evidence>
<keyword evidence="1" id="KW-0812">Transmembrane</keyword>
<proteinExistence type="predicted"/>
<accession>A0ABM6A205</accession>
<organism evidence="2 3">
    <name type="scientific">Pediococcus damnosus</name>
    <dbReference type="NCBI Taxonomy" id="51663"/>
    <lineage>
        <taxon>Bacteria</taxon>
        <taxon>Bacillati</taxon>
        <taxon>Bacillota</taxon>
        <taxon>Bacilli</taxon>
        <taxon>Lactobacillales</taxon>
        <taxon>Lactobacillaceae</taxon>
        <taxon>Pediococcus</taxon>
    </lineage>
</organism>
<protein>
    <recommendedName>
        <fullName evidence="4">Late competence protein ComGE</fullName>
    </recommendedName>
</protein>
<dbReference type="RefSeq" id="WP_046872476.1">
    <property type="nucleotide sequence ID" value="NZ_BAAAXI010000132.1"/>
</dbReference>
<keyword evidence="3" id="KW-1185">Reference proteome</keyword>